<dbReference type="OrthoDB" id="3255720at2"/>
<dbReference type="GeneID" id="92760148"/>
<proteinExistence type="predicted"/>
<evidence type="ECO:0000313" key="1">
    <source>
        <dbReference type="EMBL" id="QQB45667.1"/>
    </source>
</evidence>
<accession>A0A7T4EE20</accession>
<organism evidence="1 2">
    <name type="scientific">Corynebacterium glucuronolyticum</name>
    <dbReference type="NCBI Taxonomy" id="39791"/>
    <lineage>
        <taxon>Bacteria</taxon>
        <taxon>Bacillati</taxon>
        <taxon>Actinomycetota</taxon>
        <taxon>Actinomycetes</taxon>
        <taxon>Mycobacteriales</taxon>
        <taxon>Corynebacteriaceae</taxon>
        <taxon>Corynebacterium</taxon>
    </lineage>
</organism>
<dbReference type="RefSeq" id="WP_084036312.1">
    <property type="nucleotide sequence ID" value="NZ_CP066007.1"/>
</dbReference>
<evidence type="ECO:0000313" key="2">
    <source>
        <dbReference type="Proteomes" id="UP000596145"/>
    </source>
</evidence>
<gene>
    <name evidence="1" type="ORF">I6I10_09170</name>
</gene>
<reference evidence="1 2" key="1">
    <citation type="submission" date="2020-12" db="EMBL/GenBank/DDBJ databases">
        <title>FDA dAtabase for Regulatory Grade micrObial Sequences (FDA-ARGOS): Supporting development and validation of Infectious Disease Dx tests.</title>
        <authorList>
            <person name="Sproer C."/>
            <person name="Gronow S."/>
            <person name="Severitt S."/>
            <person name="Schroder I."/>
            <person name="Tallon L."/>
            <person name="Sadzewicz L."/>
            <person name="Zhao X."/>
            <person name="Boylan J."/>
            <person name="Ott S."/>
            <person name="Bowen H."/>
            <person name="Vavikolanu K."/>
            <person name="Mehta A."/>
            <person name="Aluvathingal J."/>
            <person name="Nadendla S."/>
            <person name="Lowell S."/>
            <person name="Myers T."/>
            <person name="Yan Y."/>
            <person name="Sichtig H."/>
        </authorList>
    </citation>
    <scope>NUCLEOTIDE SEQUENCE [LARGE SCALE GENOMIC DNA]</scope>
    <source>
        <strain evidence="1 2">FDAARGOS_1053</strain>
    </source>
</reference>
<name>A0A7T4EE20_9CORY</name>
<sequence length="147" mass="15937">MTSTTPAPYTSQRAAAILQENGIRSESRGDNLLVGFSDIVIQFTLASDQLTATGVWRGTLPIDSSAQLLSACTTFNETQLFPTMSFEKQGERLSIFMRRGTDATYGLSHNQLGAWLLTTIEQCGSAAQWLAGIFPEAVNWNEDGSPA</sequence>
<dbReference type="Proteomes" id="UP000596145">
    <property type="component" value="Chromosome"/>
</dbReference>
<protein>
    <submittedName>
        <fullName evidence="1">YbjN domain-containing protein</fullName>
    </submittedName>
</protein>
<dbReference type="Pfam" id="PF10722">
    <property type="entry name" value="YbjN"/>
    <property type="match status" value="1"/>
</dbReference>
<dbReference type="AlphaFoldDB" id="A0A7T4EE20"/>
<dbReference type="EMBL" id="CP066007">
    <property type="protein sequence ID" value="QQB45667.1"/>
    <property type="molecule type" value="Genomic_DNA"/>
</dbReference>
<dbReference type="InterPro" id="IPR019660">
    <property type="entry name" value="Put_sensory_transdc_reg_YbjN"/>
</dbReference>